<evidence type="ECO:0000256" key="3">
    <source>
        <dbReference type="ARBA" id="ARBA00023163"/>
    </source>
</evidence>
<evidence type="ECO:0000313" key="7">
    <source>
        <dbReference type="EMBL" id="GBG08509.1"/>
    </source>
</evidence>
<feature type="domain" description="Response regulatory" evidence="6">
    <location>
        <begin position="5"/>
        <end position="122"/>
    </location>
</feature>
<dbReference type="PROSITE" id="PS00041">
    <property type="entry name" value="HTH_ARAC_FAMILY_1"/>
    <property type="match status" value="1"/>
</dbReference>
<dbReference type="Pfam" id="PF00072">
    <property type="entry name" value="Response_reg"/>
    <property type="match status" value="1"/>
</dbReference>
<dbReference type="SUPFAM" id="SSF52172">
    <property type="entry name" value="CheY-like"/>
    <property type="match status" value="1"/>
</dbReference>
<name>A0A2R5ES71_9BACL</name>
<dbReference type="InterPro" id="IPR018060">
    <property type="entry name" value="HTH_AraC"/>
</dbReference>
<dbReference type="GO" id="GO:0000160">
    <property type="term" value="P:phosphorelay signal transduction system"/>
    <property type="evidence" value="ECO:0007669"/>
    <property type="project" value="InterPro"/>
</dbReference>
<evidence type="ECO:0000256" key="1">
    <source>
        <dbReference type="ARBA" id="ARBA00023015"/>
    </source>
</evidence>
<keyword evidence="3" id="KW-0804">Transcription</keyword>
<feature type="domain" description="HTH araC/xylS-type" evidence="5">
    <location>
        <begin position="407"/>
        <end position="506"/>
    </location>
</feature>
<dbReference type="InterPro" id="IPR009057">
    <property type="entry name" value="Homeodomain-like_sf"/>
</dbReference>
<dbReference type="GO" id="GO:0043565">
    <property type="term" value="F:sequence-specific DNA binding"/>
    <property type="evidence" value="ECO:0007669"/>
    <property type="project" value="InterPro"/>
</dbReference>
<dbReference type="Gene3D" id="1.10.10.60">
    <property type="entry name" value="Homeodomain-like"/>
    <property type="match status" value="2"/>
</dbReference>
<dbReference type="SUPFAM" id="SSF46689">
    <property type="entry name" value="Homeodomain-like"/>
    <property type="match status" value="1"/>
</dbReference>
<keyword evidence="4" id="KW-0597">Phosphoprotein</keyword>
<evidence type="ECO:0000313" key="8">
    <source>
        <dbReference type="Proteomes" id="UP000245202"/>
    </source>
</evidence>
<dbReference type="PROSITE" id="PS01124">
    <property type="entry name" value="HTH_ARAC_FAMILY_2"/>
    <property type="match status" value="1"/>
</dbReference>
<keyword evidence="2" id="KW-0238">DNA-binding</keyword>
<reference evidence="7 8" key="1">
    <citation type="submission" date="2017-08" db="EMBL/GenBank/DDBJ databases">
        <title>Substantial Increase in Enzyme Production by Combined Drug-Resistance Mutations in Paenibacillus agaridevorans.</title>
        <authorList>
            <person name="Tanaka Y."/>
            <person name="Funane K."/>
            <person name="Hosaka T."/>
            <person name="Shiwa Y."/>
            <person name="Fujita N."/>
            <person name="Miyazaki T."/>
            <person name="Yoshikawa H."/>
            <person name="Murakami K."/>
            <person name="Kasahara K."/>
            <person name="Inaoka T."/>
            <person name="Hiraga Y."/>
            <person name="Ochi K."/>
        </authorList>
    </citation>
    <scope>NUCLEOTIDE SEQUENCE [LARGE SCALE GENOMIC DNA]</scope>
    <source>
        <strain evidence="7 8">T-3040</strain>
    </source>
</reference>
<keyword evidence="8" id="KW-1185">Reference proteome</keyword>
<comment type="caution">
    <text evidence="7">The sequence shown here is derived from an EMBL/GenBank/DDBJ whole genome shotgun (WGS) entry which is preliminary data.</text>
</comment>
<accession>A0A2R5ES71</accession>
<dbReference type="InterPro" id="IPR001789">
    <property type="entry name" value="Sig_transdc_resp-reg_receiver"/>
</dbReference>
<dbReference type="InterPro" id="IPR020449">
    <property type="entry name" value="Tscrpt_reg_AraC-type_HTH"/>
</dbReference>
<keyword evidence="1" id="KW-0805">Transcription regulation</keyword>
<dbReference type="RefSeq" id="WP_108993448.1">
    <property type="nucleotide sequence ID" value="NZ_BDQX01000171.1"/>
</dbReference>
<dbReference type="PRINTS" id="PR00032">
    <property type="entry name" value="HTHARAC"/>
</dbReference>
<dbReference type="PANTHER" id="PTHR43280">
    <property type="entry name" value="ARAC-FAMILY TRANSCRIPTIONAL REGULATOR"/>
    <property type="match status" value="1"/>
</dbReference>
<evidence type="ECO:0000256" key="2">
    <source>
        <dbReference type="ARBA" id="ARBA00023125"/>
    </source>
</evidence>
<gene>
    <name evidence="7" type="ORF">PAT3040_03095</name>
</gene>
<dbReference type="SMART" id="SM00448">
    <property type="entry name" value="REC"/>
    <property type="match status" value="1"/>
</dbReference>
<dbReference type="SMART" id="SM00342">
    <property type="entry name" value="HTH_ARAC"/>
    <property type="match status" value="1"/>
</dbReference>
<evidence type="ECO:0000259" key="6">
    <source>
        <dbReference type="PROSITE" id="PS50110"/>
    </source>
</evidence>
<dbReference type="Pfam" id="PF12833">
    <property type="entry name" value="HTH_18"/>
    <property type="match status" value="1"/>
</dbReference>
<sequence length="508" mass="58341">MSELQMIIIDDEEMIRNGLSQMIRRLLPEWKVVDTCEDAQAALCASRQYALDLAIIDIQMPGMNGLELAKELDARYPQMHKIILTGYEKFHMIQTAMRYGVSDYLLKPVQRDELVQAVRRTELRIKERDVQTTMQLEKLLLEWFVTQNTDRLKELQFALGEGDREVGKARQFSVIFLLWEDGYTNIDRLHVELVAGHLRTMADGIEQVIGIVAAQSCTLFVIVGNDMPSQGEWKSRLSKLGWDRRGSYQQGARLQAIGCSDSFAHIEQLQDAYQLALNHMFADSGGDFAQQAEEDRQRIVSLAQALETNEGDKALALLRQWKEDIVRMSFTHPSQITARCFLFLSHMSSPLISAIQSRLAGSLRTSITQLVQRLPVALTPSVVLRAISEFVEGLSFEEHQGQRKIIARVQDMIREQYANADLNLELLAQHVYLHPTYLSELFKESTGQKFIDYLTEVRMKEAKRILRETDMKVYEVSEAVGYTSPKYFSTLFRKHYKLTPMSYREKAQ</sequence>
<dbReference type="CDD" id="cd17536">
    <property type="entry name" value="REC_YesN-like"/>
    <property type="match status" value="1"/>
</dbReference>
<dbReference type="AlphaFoldDB" id="A0A2R5ES71"/>
<dbReference type="Proteomes" id="UP000245202">
    <property type="component" value="Unassembled WGS sequence"/>
</dbReference>
<dbReference type="PROSITE" id="PS50110">
    <property type="entry name" value="RESPONSE_REGULATORY"/>
    <property type="match status" value="1"/>
</dbReference>
<evidence type="ECO:0000259" key="5">
    <source>
        <dbReference type="PROSITE" id="PS01124"/>
    </source>
</evidence>
<dbReference type="PANTHER" id="PTHR43280:SF10">
    <property type="entry name" value="REGULATORY PROTEIN POCR"/>
    <property type="match status" value="1"/>
</dbReference>
<dbReference type="GO" id="GO:0003700">
    <property type="term" value="F:DNA-binding transcription factor activity"/>
    <property type="evidence" value="ECO:0007669"/>
    <property type="project" value="InterPro"/>
</dbReference>
<dbReference type="InterPro" id="IPR018062">
    <property type="entry name" value="HTH_AraC-typ_CS"/>
</dbReference>
<protein>
    <recommendedName>
        <fullName evidence="9">DNA-binding response regulator</fullName>
    </recommendedName>
</protein>
<organism evidence="7 8">
    <name type="scientific">Paenibacillus agaridevorans</name>
    <dbReference type="NCBI Taxonomy" id="171404"/>
    <lineage>
        <taxon>Bacteria</taxon>
        <taxon>Bacillati</taxon>
        <taxon>Bacillota</taxon>
        <taxon>Bacilli</taxon>
        <taxon>Bacillales</taxon>
        <taxon>Paenibacillaceae</taxon>
        <taxon>Paenibacillus</taxon>
    </lineage>
</organism>
<dbReference type="InterPro" id="IPR011006">
    <property type="entry name" value="CheY-like_superfamily"/>
</dbReference>
<dbReference type="Gene3D" id="3.40.50.2300">
    <property type="match status" value="1"/>
</dbReference>
<evidence type="ECO:0000256" key="4">
    <source>
        <dbReference type="PROSITE-ProRule" id="PRU00169"/>
    </source>
</evidence>
<feature type="modified residue" description="4-aspartylphosphate" evidence="4">
    <location>
        <position position="57"/>
    </location>
</feature>
<dbReference type="EMBL" id="BDQX01000171">
    <property type="protein sequence ID" value="GBG08509.1"/>
    <property type="molecule type" value="Genomic_DNA"/>
</dbReference>
<proteinExistence type="predicted"/>
<evidence type="ECO:0008006" key="9">
    <source>
        <dbReference type="Google" id="ProtNLM"/>
    </source>
</evidence>